<keyword evidence="2 6" id="KW-0349">Heme</keyword>
<organism evidence="9 10">
    <name type="scientific">Pseudohalocynthiibacter aestuariivivens</name>
    <dbReference type="NCBI Taxonomy" id="1591409"/>
    <lineage>
        <taxon>Bacteria</taxon>
        <taxon>Pseudomonadati</taxon>
        <taxon>Pseudomonadota</taxon>
        <taxon>Alphaproteobacteria</taxon>
        <taxon>Rhodobacterales</taxon>
        <taxon>Paracoccaceae</taxon>
        <taxon>Pseudohalocynthiibacter</taxon>
    </lineage>
</organism>
<keyword evidence="4" id="KW-0249">Electron transport</keyword>
<dbReference type="Proteomes" id="UP001589683">
    <property type="component" value="Unassembled WGS sequence"/>
</dbReference>
<dbReference type="RefSeq" id="WP_213888435.1">
    <property type="nucleotide sequence ID" value="NZ_JAGFNU010000003.1"/>
</dbReference>
<feature type="domain" description="Cytochrome c" evidence="8">
    <location>
        <begin position="23"/>
        <end position="136"/>
    </location>
</feature>
<dbReference type="Gene3D" id="1.10.760.10">
    <property type="entry name" value="Cytochrome c-like domain"/>
    <property type="match status" value="1"/>
</dbReference>
<dbReference type="InterPro" id="IPR036909">
    <property type="entry name" value="Cyt_c-like_dom_sf"/>
</dbReference>
<dbReference type="InterPro" id="IPR002327">
    <property type="entry name" value="Cyt_c_1A/1B"/>
</dbReference>
<dbReference type="PANTHER" id="PTHR11961">
    <property type="entry name" value="CYTOCHROME C"/>
    <property type="match status" value="1"/>
</dbReference>
<keyword evidence="3 6" id="KW-0479">Metal-binding</keyword>
<evidence type="ECO:0000256" key="4">
    <source>
        <dbReference type="ARBA" id="ARBA00022982"/>
    </source>
</evidence>
<evidence type="ECO:0000259" key="8">
    <source>
        <dbReference type="PROSITE" id="PS51007"/>
    </source>
</evidence>
<keyword evidence="10" id="KW-1185">Reference proteome</keyword>
<feature type="signal peptide" evidence="7">
    <location>
        <begin position="1"/>
        <end position="21"/>
    </location>
</feature>
<gene>
    <name evidence="9" type="ORF">ACFFUT_17190</name>
</gene>
<evidence type="ECO:0000313" key="10">
    <source>
        <dbReference type="Proteomes" id="UP001589683"/>
    </source>
</evidence>
<name>A0ABV5JJA6_9RHOB</name>
<keyword evidence="5 6" id="KW-0408">Iron</keyword>
<dbReference type="SUPFAM" id="SSF46626">
    <property type="entry name" value="Cytochrome c"/>
    <property type="match status" value="1"/>
</dbReference>
<keyword evidence="7" id="KW-0732">Signal</keyword>
<sequence length="137" mass="14491">MKPITLIAALAISTAALPAFAEGDAAAGEDAFKKCKSCHAIANGDEVIFRGGRTGPNLFGMIGRQAGTVDGFRYRDDLVAAGEAGLVWDQESLAEYVADPTTFLRTYLSDDSARSGMTFKLREGGEDVAAYLATFSE</sequence>
<dbReference type="PROSITE" id="PS51007">
    <property type="entry name" value="CYTC"/>
    <property type="match status" value="1"/>
</dbReference>
<proteinExistence type="predicted"/>
<protein>
    <submittedName>
        <fullName evidence="9">C-type cytochrome</fullName>
    </submittedName>
</protein>
<dbReference type="EMBL" id="JBHMEA010000049">
    <property type="protein sequence ID" value="MFB9233531.1"/>
    <property type="molecule type" value="Genomic_DNA"/>
</dbReference>
<accession>A0ABV5JJA6</accession>
<dbReference type="InterPro" id="IPR009056">
    <property type="entry name" value="Cyt_c-like_dom"/>
</dbReference>
<reference evidence="9 10" key="1">
    <citation type="submission" date="2024-09" db="EMBL/GenBank/DDBJ databases">
        <authorList>
            <person name="Sun Q."/>
            <person name="Mori K."/>
        </authorList>
    </citation>
    <scope>NUCLEOTIDE SEQUENCE [LARGE SCALE GENOMIC DNA]</scope>
    <source>
        <strain evidence="9 10">CECT 8726</strain>
    </source>
</reference>
<evidence type="ECO:0000256" key="3">
    <source>
        <dbReference type="ARBA" id="ARBA00022723"/>
    </source>
</evidence>
<evidence type="ECO:0000256" key="2">
    <source>
        <dbReference type="ARBA" id="ARBA00022617"/>
    </source>
</evidence>
<comment type="caution">
    <text evidence="9">The sequence shown here is derived from an EMBL/GenBank/DDBJ whole genome shotgun (WGS) entry which is preliminary data.</text>
</comment>
<evidence type="ECO:0000256" key="1">
    <source>
        <dbReference type="ARBA" id="ARBA00022448"/>
    </source>
</evidence>
<keyword evidence="1" id="KW-0813">Transport</keyword>
<evidence type="ECO:0000256" key="6">
    <source>
        <dbReference type="PROSITE-ProRule" id="PRU00433"/>
    </source>
</evidence>
<evidence type="ECO:0000256" key="7">
    <source>
        <dbReference type="SAM" id="SignalP"/>
    </source>
</evidence>
<evidence type="ECO:0000313" key="9">
    <source>
        <dbReference type="EMBL" id="MFB9233531.1"/>
    </source>
</evidence>
<evidence type="ECO:0000256" key="5">
    <source>
        <dbReference type="ARBA" id="ARBA00023004"/>
    </source>
</evidence>
<feature type="chain" id="PRO_5046751232" evidence="7">
    <location>
        <begin position="22"/>
        <end position="137"/>
    </location>
</feature>